<dbReference type="CDD" id="cd06759">
    <property type="entry name" value="PDZ3_PDZD2-PDZ1_hPro-IL-16-like"/>
    <property type="match status" value="1"/>
</dbReference>
<dbReference type="SUPFAM" id="SSF50156">
    <property type="entry name" value="PDZ domain-like"/>
    <property type="match status" value="2"/>
</dbReference>
<sequence>MRLFRSRRMSEVTEAPQATSLDLGSTTIQHYQTVTAVPAVILEDETPKEMKRKLSTWGRKMGRKLEILRRSDSKESLNSITSRESIKKKSIWKIGRSSTENHDSEKSDSSSSIKGFFTRMGSTGMLNSSKNDSNRGTCNSGPVDSSGNHLFRSVSTSHLQTSYVRGDDPADCLDMVQKNPHGCAVPGDPKSSKPSPSDPLYVPLKTLSCDNISRLGTNVAALPPSGNRKANFPYAFLRSKLSVLPEENGGSVNQKSRHRDSFSEFRYVNDPDTQEKAFRLRANSEEYFPNLSTNDYPTECNTLGRKRRSSFEASSFRRFNRLGHCQSVSDEDKRTLGNYVSSNESGYDSDGQKGEERKEEHNADGDSGILANESFDCGSLDCEIGPLDMNESYPSESSSTRDWRPFDQNCDLIDGAYEDHQAVEWERKCFSGRILPSLPSRRCSIASDRLESNLISAKLTSYSDSSKPNFSRHMFIKNPPKIENRRYHSSSPLKSNWLSHGHDLSSLPSNVNSVYSSEPLRRYRLIRLLKVNADDELGIYLTMQVHRVPSTSPPKRTISEHRYVVVRLEPGSIACRDGRIRTGDEVINVNGRLLRGLSTLQDVHDILNKHQPGSTSSPTAGFQVDIVVARDDPGNDVTKRHSFVEGLDDCQVFTANPCMVADTRSDKRSAVAVINRVLAASLKKTKSSVPEPEESSLVTTRHCVVFHKGCGRKSLGFSIVGGTDSPRGEMGIFVKTIFNSGQAAETGTLFEGDEIVSVNGQLLEGMSHADAIQAFKSIRSGEVTLQVLRRRIANRLFRPQSAGTLQT</sequence>
<dbReference type="SMART" id="SM00228">
    <property type="entry name" value="PDZ"/>
    <property type="match status" value="2"/>
</dbReference>
<feature type="compositionally biased region" description="Basic and acidic residues" evidence="1">
    <location>
        <begin position="350"/>
        <end position="364"/>
    </location>
</feature>
<feature type="compositionally biased region" description="Basic and acidic residues" evidence="1">
    <location>
        <begin position="99"/>
        <end position="108"/>
    </location>
</feature>
<dbReference type="AlphaFoldDB" id="A0A1B6D6Q8"/>
<feature type="compositionally biased region" description="Polar residues" evidence="1">
    <location>
        <begin position="120"/>
        <end position="149"/>
    </location>
</feature>
<dbReference type="InterPro" id="IPR001478">
    <property type="entry name" value="PDZ"/>
</dbReference>
<reference evidence="3" key="1">
    <citation type="submission" date="2015-12" db="EMBL/GenBank/DDBJ databases">
        <title>De novo transcriptome assembly of four potential Pierce s Disease insect vectors from Arizona vineyards.</title>
        <authorList>
            <person name="Tassone E.E."/>
        </authorList>
    </citation>
    <scope>NUCLEOTIDE SEQUENCE</scope>
</reference>
<feature type="region of interest" description="Disordered" evidence="1">
    <location>
        <begin position="94"/>
        <end position="149"/>
    </location>
</feature>
<dbReference type="PANTHER" id="PTHR11324:SF16">
    <property type="entry name" value="PDZ DOMAIN-CONTAINING PROTEIN 2"/>
    <property type="match status" value="1"/>
</dbReference>
<dbReference type="InterPro" id="IPR036034">
    <property type="entry name" value="PDZ_sf"/>
</dbReference>
<accession>A0A1B6D6Q8</accession>
<proteinExistence type="predicted"/>
<evidence type="ECO:0000313" key="3">
    <source>
        <dbReference type="EMBL" id="JAS21255.1"/>
    </source>
</evidence>
<feature type="domain" description="PDZ" evidence="2">
    <location>
        <begin position="525"/>
        <end position="598"/>
    </location>
</feature>
<feature type="region of interest" description="Disordered" evidence="1">
    <location>
        <begin position="333"/>
        <end position="369"/>
    </location>
</feature>
<evidence type="ECO:0000256" key="1">
    <source>
        <dbReference type="SAM" id="MobiDB-lite"/>
    </source>
</evidence>
<dbReference type="Gene3D" id="2.30.42.10">
    <property type="match status" value="2"/>
</dbReference>
<dbReference type="PROSITE" id="PS50106">
    <property type="entry name" value="PDZ"/>
    <property type="match status" value="2"/>
</dbReference>
<dbReference type="Pfam" id="PF00595">
    <property type="entry name" value="PDZ"/>
    <property type="match status" value="1"/>
</dbReference>
<name>A0A1B6D6Q8_9HEMI</name>
<feature type="domain" description="PDZ" evidence="2">
    <location>
        <begin position="703"/>
        <end position="777"/>
    </location>
</feature>
<evidence type="ECO:0000259" key="2">
    <source>
        <dbReference type="PROSITE" id="PS50106"/>
    </source>
</evidence>
<organism evidence="3">
    <name type="scientific">Clastoptera arizonana</name>
    <name type="common">Arizona spittle bug</name>
    <dbReference type="NCBI Taxonomy" id="38151"/>
    <lineage>
        <taxon>Eukaryota</taxon>
        <taxon>Metazoa</taxon>
        <taxon>Ecdysozoa</taxon>
        <taxon>Arthropoda</taxon>
        <taxon>Hexapoda</taxon>
        <taxon>Insecta</taxon>
        <taxon>Pterygota</taxon>
        <taxon>Neoptera</taxon>
        <taxon>Paraneoptera</taxon>
        <taxon>Hemiptera</taxon>
        <taxon>Auchenorrhyncha</taxon>
        <taxon>Cercopoidea</taxon>
        <taxon>Clastopteridae</taxon>
        <taxon>Clastoptera</taxon>
    </lineage>
</organism>
<gene>
    <name evidence="3" type="ORF">g.17377</name>
</gene>
<dbReference type="EMBL" id="GEDC01016043">
    <property type="protein sequence ID" value="JAS21255.1"/>
    <property type="molecule type" value="Transcribed_RNA"/>
</dbReference>
<protein>
    <recommendedName>
        <fullName evidence="2">PDZ domain-containing protein</fullName>
    </recommendedName>
</protein>
<dbReference type="PANTHER" id="PTHR11324">
    <property type="entry name" value="IL16-RELATED"/>
    <property type="match status" value="1"/>
</dbReference>